<evidence type="ECO:0000256" key="2">
    <source>
        <dbReference type="ARBA" id="ARBA00022679"/>
    </source>
</evidence>
<feature type="transmembrane region" description="Helical" evidence="12">
    <location>
        <begin position="62"/>
        <end position="82"/>
    </location>
</feature>
<comment type="subcellular location">
    <subcellularLocation>
        <location evidence="1">Endoplasmic reticulum membrane</location>
        <topology evidence="1">Multi-pass membrane protein</topology>
    </subcellularLocation>
</comment>
<dbReference type="PANTHER" id="PTHR22883">
    <property type="entry name" value="ZINC FINGER DHHC DOMAIN CONTAINING PROTEIN"/>
    <property type="match status" value="1"/>
</dbReference>
<keyword evidence="9 12" id="KW-0012">Acyltransferase</keyword>
<gene>
    <name evidence="14" type="ORF">CANTADRAFT_7652</name>
</gene>
<dbReference type="Proteomes" id="UP000094285">
    <property type="component" value="Unassembled WGS sequence"/>
</dbReference>
<evidence type="ECO:0000256" key="12">
    <source>
        <dbReference type="RuleBase" id="RU079119"/>
    </source>
</evidence>
<evidence type="ECO:0000256" key="1">
    <source>
        <dbReference type="ARBA" id="ARBA00004477"/>
    </source>
</evidence>
<keyword evidence="4" id="KW-0256">Endoplasmic reticulum</keyword>
<dbReference type="EMBL" id="KV453914">
    <property type="protein sequence ID" value="ODV78202.1"/>
    <property type="molecule type" value="Genomic_DNA"/>
</dbReference>
<name>A0A1E4SFM5_9ASCO</name>
<keyword evidence="15" id="KW-1185">Reference proteome</keyword>
<evidence type="ECO:0000256" key="10">
    <source>
        <dbReference type="ARBA" id="ARBA00038463"/>
    </source>
</evidence>
<feature type="domain" description="Palmitoyltransferase DHHC" evidence="13">
    <location>
        <begin position="143"/>
        <end position="276"/>
    </location>
</feature>
<evidence type="ECO:0000256" key="6">
    <source>
        <dbReference type="ARBA" id="ARBA00023136"/>
    </source>
</evidence>
<dbReference type="GeneID" id="30985290"/>
<reference evidence="15" key="1">
    <citation type="submission" date="2016-05" db="EMBL/GenBank/DDBJ databases">
        <title>Comparative genomics of biotechnologically important yeasts.</title>
        <authorList>
            <consortium name="DOE Joint Genome Institute"/>
            <person name="Riley R."/>
            <person name="Haridas S."/>
            <person name="Wolfe K.H."/>
            <person name="Lopes M.R."/>
            <person name="Hittinger C.T."/>
            <person name="Goker M."/>
            <person name="Salamov A."/>
            <person name="Wisecaver J."/>
            <person name="Long T.M."/>
            <person name="Aerts A.L."/>
            <person name="Barry K."/>
            <person name="Choi C."/>
            <person name="Clum A."/>
            <person name="Coughlan A.Y."/>
            <person name="Deshpande S."/>
            <person name="Douglass A.P."/>
            <person name="Hanson S.J."/>
            <person name="Klenk H.-P."/>
            <person name="Labutti K."/>
            <person name="Lapidus A."/>
            <person name="Lindquist E."/>
            <person name="Lipzen A."/>
            <person name="Meier-Kolthoff J.P."/>
            <person name="Ohm R.A."/>
            <person name="Otillar R.P."/>
            <person name="Pangilinan J."/>
            <person name="Peng Y."/>
            <person name="Rokas A."/>
            <person name="Rosa C.A."/>
            <person name="Scheuner C."/>
            <person name="Sibirny A.A."/>
            <person name="Slot J.C."/>
            <person name="Stielow J.B."/>
            <person name="Sun H."/>
            <person name="Kurtzman C.P."/>
            <person name="Blackwell M."/>
            <person name="Grigoriev I.V."/>
            <person name="Jeffries T.W."/>
        </authorList>
    </citation>
    <scope>NUCLEOTIDE SEQUENCE [LARGE SCALE GENOMIC DNA]</scope>
    <source>
        <strain evidence="15">NRRL Y-17324</strain>
    </source>
</reference>
<dbReference type="AlphaFoldDB" id="A0A1E4SFM5"/>
<evidence type="ECO:0000256" key="7">
    <source>
        <dbReference type="ARBA" id="ARBA00023139"/>
    </source>
</evidence>
<dbReference type="PROSITE" id="PS50216">
    <property type="entry name" value="DHHC"/>
    <property type="match status" value="1"/>
</dbReference>
<feature type="transmembrane region" description="Helical" evidence="12">
    <location>
        <begin position="103"/>
        <end position="122"/>
    </location>
</feature>
<dbReference type="GO" id="GO:0006612">
    <property type="term" value="P:protein targeting to membrane"/>
    <property type="evidence" value="ECO:0007669"/>
    <property type="project" value="TreeGrafter"/>
</dbReference>
<dbReference type="InterPro" id="IPR039859">
    <property type="entry name" value="PFA4/ZDH16/20/ERF2-like"/>
</dbReference>
<dbReference type="STRING" id="984487.A0A1E4SFM5"/>
<evidence type="ECO:0000256" key="4">
    <source>
        <dbReference type="ARBA" id="ARBA00022824"/>
    </source>
</evidence>
<dbReference type="RefSeq" id="XP_020063324.1">
    <property type="nucleotide sequence ID" value="XM_020211154.1"/>
</dbReference>
<dbReference type="InterPro" id="IPR001594">
    <property type="entry name" value="Palmitoyltrfase_DHHC"/>
</dbReference>
<keyword evidence="7" id="KW-0564">Palmitate</keyword>
<dbReference type="EC" id="2.3.1.225" evidence="12"/>
<comment type="domain">
    <text evidence="12">The DHHC domain is required for palmitoyltransferase activity.</text>
</comment>
<evidence type="ECO:0000256" key="11">
    <source>
        <dbReference type="ARBA" id="ARBA00048048"/>
    </source>
</evidence>
<keyword evidence="6 12" id="KW-0472">Membrane</keyword>
<comment type="similarity">
    <text evidence="10">Belongs to the DHHC palmitoyltransferase family. SWF1 subfamily.</text>
</comment>
<feature type="transmembrane region" description="Helical" evidence="12">
    <location>
        <begin position="234"/>
        <end position="256"/>
    </location>
</feature>
<dbReference type="GO" id="GO:0005789">
    <property type="term" value="C:endoplasmic reticulum membrane"/>
    <property type="evidence" value="ECO:0007669"/>
    <property type="project" value="UniProtKB-SubCell"/>
</dbReference>
<accession>A0A1E4SFM5</accession>
<evidence type="ECO:0000313" key="15">
    <source>
        <dbReference type="Proteomes" id="UP000094285"/>
    </source>
</evidence>
<keyword evidence="5 12" id="KW-1133">Transmembrane helix</keyword>
<sequence>MFLPLFLLTLAFVALSAVFIFGDLPSLRATPIHKLRLQLVLLWNRLAASYHHIDTNVCHGRLAFYLNAVVPVAYLGLVTFCLHQFFSKTYPVLLQTPHGPNRSYIAFTVVLVYVATALAVFSDPGHASDSALRRFRNNQLIFFDNKVCHTCDLVKPARSKHCSVCNSCYLLYDHHCVWINNCVGYYNYRWFVLYLVANINMLVYGGYVCFVSLQFERARLQSPGWWSLISQTTAANEVTGIFVLLCIPFAIIASLFTALHIRYIYLGVTTNELDKWSEIEHLVRLGALYHLQSSDINGETYLEQASTKDGQTVYISLKNEAILIQGSDVHHYDLRQITSVENELTNIYDRGFWNNARERLLLE</sequence>
<evidence type="ECO:0000313" key="14">
    <source>
        <dbReference type="EMBL" id="ODV78202.1"/>
    </source>
</evidence>
<protein>
    <recommendedName>
        <fullName evidence="12">Palmitoyltransferase</fullName>
        <ecNumber evidence="12">2.3.1.225</ecNumber>
    </recommendedName>
</protein>
<dbReference type="Pfam" id="PF01529">
    <property type="entry name" value="DHHC"/>
    <property type="match status" value="1"/>
</dbReference>
<keyword evidence="3 12" id="KW-0812">Transmembrane</keyword>
<dbReference type="GO" id="GO:0019706">
    <property type="term" value="F:protein-cysteine S-palmitoyltransferase activity"/>
    <property type="evidence" value="ECO:0007669"/>
    <property type="project" value="UniProtKB-EC"/>
</dbReference>
<keyword evidence="2 12" id="KW-0808">Transferase</keyword>
<evidence type="ECO:0000256" key="8">
    <source>
        <dbReference type="ARBA" id="ARBA00023288"/>
    </source>
</evidence>
<evidence type="ECO:0000256" key="5">
    <source>
        <dbReference type="ARBA" id="ARBA00022989"/>
    </source>
</evidence>
<dbReference type="OrthoDB" id="9909019at2759"/>
<proteinExistence type="inferred from homology"/>
<feature type="transmembrane region" description="Helical" evidence="12">
    <location>
        <begin position="191"/>
        <end position="213"/>
    </location>
</feature>
<comment type="catalytic activity">
    <reaction evidence="11 12">
        <text>L-cysteinyl-[protein] + hexadecanoyl-CoA = S-hexadecanoyl-L-cysteinyl-[protein] + CoA</text>
        <dbReference type="Rhea" id="RHEA:36683"/>
        <dbReference type="Rhea" id="RHEA-COMP:10131"/>
        <dbReference type="Rhea" id="RHEA-COMP:11032"/>
        <dbReference type="ChEBI" id="CHEBI:29950"/>
        <dbReference type="ChEBI" id="CHEBI:57287"/>
        <dbReference type="ChEBI" id="CHEBI:57379"/>
        <dbReference type="ChEBI" id="CHEBI:74151"/>
        <dbReference type="EC" id="2.3.1.225"/>
    </reaction>
</comment>
<evidence type="ECO:0000256" key="3">
    <source>
        <dbReference type="ARBA" id="ARBA00022692"/>
    </source>
</evidence>
<keyword evidence="8" id="KW-0449">Lipoprotein</keyword>
<evidence type="ECO:0000256" key="9">
    <source>
        <dbReference type="ARBA" id="ARBA00023315"/>
    </source>
</evidence>
<dbReference type="GO" id="GO:0005794">
    <property type="term" value="C:Golgi apparatus"/>
    <property type="evidence" value="ECO:0007669"/>
    <property type="project" value="TreeGrafter"/>
</dbReference>
<evidence type="ECO:0000259" key="13">
    <source>
        <dbReference type="Pfam" id="PF01529"/>
    </source>
</evidence>
<organism evidence="14 15">
    <name type="scientific">Suhomyces tanzawaensis NRRL Y-17324</name>
    <dbReference type="NCBI Taxonomy" id="984487"/>
    <lineage>
        <taxon>Eukaryota</taxon>
        <taxon>Fungi</taxon>
        <taxon>Dikarya</taxon>
        <taxon>Ascomycota</taxon>
        <taxon>Saccharomycotina</taxon>
        <taxon>Pichiomycetes</taxon>
        <taxon>Debaryomycetaceae</taxon>
        <taxon>Suhomyces</taxon>
    </lineage>
</organism>
<dbReference type="PANTHER" id="PTHR22883:SF489">
    <property type="entry name" value="PALMITOYLTRANSFERASE SWF1"/>
    <property type="match status" value="1"/>
</dbReference>